<dbReference type="Proteomes" id="UP001231649">
    <property type="component" value="Chromosome 16"/>
</dbReference>
<reference evidence="1" key="1">
    <citation type="submission" date="2023-03" db="EMBL/GenBank/DDBJ databases">
        <title>Chromosome-level genomes of two armyworms, Mythimna separata and Mythimna loreyi, provide insights into the biosynthesis and reception of sex pheromones.</title>
        <authorList>
            <person name="Zhao H."/>
        </authorList>
    </citation>
    <scope>NUCLEOTIDE SEQUENCE</scope>
    <source>
        <strain evidence="1">BeijingLab</strain>
    </source>
</reference>
<evidence type="ECO:0000313" key="2">
    <source>
        <dbReference type="Proteomes" id="UP001231649"/>
    </source>
</evidence>
<evidence type="ECO:0000313" key="1">
    <source>
        <dbReference type="EMBL" id="KAJ8722201.1"/>
    </source>
</evidence>
<organism evidence="1 2">
    <name type="scientific">Mythimna loreyi</name>
    <dbReference type="NCBI Taxonomy" id="667449"/>
    <lineage>
        <taxon>Eukaryota</taxon>
        <taxon>Metazoa</taxon>
        <taxon>Ecdysozoa</taxon>
        <taxon>Arthropoda</taxon>
        <taxon>Hexapoda</taxon>
        <taxon>Insecta</taxon>
        <taxon>Pterygota</taxon>
        <taxon>Neoptera</taxon>
        <taxon>Endopterygota</taxon>
        <taxon>Lepidoptera</taxon>
        <taxon>Glossata</taxon>
        <taxon>Ditrysia</taxon>
        <taxon>Noctuoidea</taxon>
        <taxon>Noctuidae</taxon>
        <taxon>Noctuinae</taxon>
        <taxon>Hadenini</taxon>
        <taxon>Mythimna</taxon>
    </lineage>
</organism>
<accession>A0ACC2QPY3</accession>
<name>A0ACC2QPY3_9NEOP</name>
<proteinExistence type="predicted"/>
<dbReference type="EMBL" id="CM056792">
    <property type="protein sequence ID" value="KAJ8722201.1"/>
    <property type="molecule type" value="Genomic_DNA"/>
</dbReference>
<gene>
    <name evidence="1" type="ORF">PYW08_004603</name>
</gene>
<keyword evidence="2" id="KW-1185">Reference proteome</keyword>
<comment type="caution">
    <text evidence="1">The sequence shown here is derived from an EMBL/GenBank/DDBJ whole genome shotgun (WGS) entry which is preliminary data.</text>
</comment>
<protein>
    <submittedName>
        <fullName evidence="1">Uncharacterized protein</fullName>
    </submittedName>
</protein>
<sequence length="466" mass="53746">MHYLGFLIASVFSLKVSAQVPPIGKLVRNYFNSRSVQSFRSTWETHKKSIEDALQMAIALLRFNKKDVYLRKNKEQLGVSYVFKDRQVQVVFKDFELISMPRCGIPVVQFSPASNVLTIQTKLSMTMIYGNYSLLRNRNDILFQTKITDPIKTSAFQLVHVNETGKLAIWIKDCKLSGFIITMLNRDSFKLGYDYFKFSYCKYVLEMRNVNSKKTVFEKYNLDSEDDAGLSLFELMLRPLLTEELIPEIQAAVFKYVDAATIFGPMYTKYRDKQKRLFQATAKSINELIRNLNTITFKKNEGVIDMEDYTLLWDEDKKHVIQQENVVQLTEMVLFGLNSMYSVHSGGPIKTYKVMIADEIQFSSLQVRGLLYITSGRSRSYNDSEQPFFFTTENIDLVVDIQLKDYHWNTPSIAVKGLRRMAFALSTIKPVFAEDLVGGYLLNEVPKLVHAYLTTILPEALDLNKI</sequence>